<sequence>MVEWLEEYLGNSERESVFKGVTKAKADVSALTCEQMLRKDLKVASGTQVRVGVASVPMLVKDFLGRSDTNFVNLHEHCELYKYNILVIMGINIVDNNVERDMAIFSEDSSLLNEVSSYLISASDNTLKLSSFTCDIKDVKAFSQGNAAASRKVVLPFVKEWLTGP</sequence>
<feature type="domain" description="DHHA2" evidence="2">
    <location>
        <begin position="18"/>
        <end position="162"/>
    </location>
</feature>
<dbReference type="InterPro" id="IPR038763">
    <property type="entry name" value="DHH_sf"/>
</dbReference>
<dbReference type="Gene3D" id="3.10.310.20">
    <property type="entry name" value="DHHA2 domain"/>
    <property type="match status" value="1"/>
</dbReference>
<dbReference type="PANTHER" id="PTHR12112">
    <property type="entry name" value="BNIP - RELATED"/>
    <property type="match status" value="1"/>
</dbReference>
<organism evidence="3 4">
    <name type="scientific">Meganyctiphanes norvegica</name>
    <name type="common">Northern krill</name>
    <name type="synonym">Thysanopoda norvegica</name>
    <dbReference type="NCBI Taxonomy" id="48144"/>
    <lineage>
        <taxon>Eukaryota</taxon>
        <taxon>Metazoa</taxon>
        <taxon>Ecdysozoa</taxon>
        <taxon>Arthropoda</taxon>
        <taxon>Crustacea</taxon>
        <taxon>Multicrustacea</taxon>
        <taxon>Malacostraca</taxon>
        <taxon>Eumalacostraca</taxon>
        <taxon>Eucarida</taxon>
        <taxon>Euphausiacea</taxon>
        <taxon>Euphausiidae</taxon>
        <taxon>Meganyctiphanes</taxon>
    </lineage>
</organism>
<dbReference type="PANTHER" id="PTHR12112:SF39">
    <property type="entry name" value="EG:152A3.5 PROTEIN (FBGN0003116_PN PROTEIN)"/>
    <property type="match status" value="1"/>
</dbReference>
<evidence type="ECO:0000259" key="2">
    <source>
        <dbReference type="SMART" id="SM01131"/>
    </source>
</evidence>
<dbReference type="GO" id="GO:0005737">
    <property type="term" value="C:cytoplasm"/>
    <property type="evidence" value="ECO:0007669"/>
    <property type="project" value="InterPro"/>
</dbReference>
<evidence type="ECO:0000313" key="4">
    <source>
        <dbReference type="Proteomes" id="UP001497623"/>
    </source>
</evidence>
<dbReference type="SMART" id="SM01131">
    <property type="entry name" value="DHHA2"/>
    <property type="match status" value="1"/>
</dbReference>
<gene>
    <name evidence="3" type="ORF">MNOR_LOCUS38835</name>
</gene>
<reference evidence="3 4" key="1">
    <citation type="submission" date="2024-05" db="EMBL/GenBank/DDBJ databases">
        <authorList>
            <person name="Wallberg A."/>
        </authorList>
    </citation>
    <scope>NUCLEOTIDE SEQUENCE [LARGE SCALE GENOMIC DNA]</scope>
</reference>
<dbReference type="GO" id="GO:0004309">
    <property type="term" value="F:exopolyphosphatase activity"/>
    <property type="evidence" value="ECO:0007669"/>
    <property type="project" value="TreeGrafter"/>
</dbReference>
<evidence type="ECO:0000313" key="3">
    <source>
        <dbReference type="EMBL" id="CAL4217554.1"/>
    </source>
</evidence>
<accession>A0AAV2SP37</accession>
<dbReference type="EMBL" id="CAXKWB010092897">
    <property type="protein sequence ID" value="CAL4217554.1"/>
    <property type="molecule type" value="Genomic_DNA"/>
</dbReference>
<protein>
    <recommendedName>
        <fullName evidence="2">DHHA2 domain-containing protein</fullName>
    </recommendedName>
</protein>
<dbReference type="SUPFAM" id="SSF64182">
    <property type="entry name" value="DHH phosphoesterases"/>
    <property type="match status" value="1"/>
</dbReference>
<dbReference type="Pfam" id="PF02833">
    <property type="entry name" value="DHHA2"/>
    <property type="match status" value="1"/>
</dbReference>
<name>A0AAV2SP37_MEGNR</name>
<proteinExistence type="inferred from homology"/>
<comment type="caution">
    <text evidence="3">The sequence shown here is derived from an EMBL/GenBank/DDBJ whole genome shotgun (WGS) entry which is preliminary data.</text>
</comment>
<dbReference type="Proteomes" id="UP001497623">
    <property type="component" value="Unassembled WGS sequence"/>
</dbReference>
<evidence type="ECO:0000256" key="1">
    <source>
        <dbReference type="ARBA" id="ARBA00010331"/>
    </source>
</evidence>
<dbReference type="InterPro" id="IPR004097">
    <property type="entry name" value="DHHA2"/>
</dbReference>
<dbReference type="AlphaFoldDB" id="A0AAV2SP37"/>
<dbReference type="InterPro" id="IPR038222">
    <property type="entry name" value="DHHA2_dom_sf"/>
</dbReference>
<keyword evidence="4" id="KW-1185">Reference proteome</keyword>
<comment type="similarity">
    <text evidence="1">Belongs to the PPase class C family. Prune subfamily.</text>
</comment>